<evidence type="ECO:0000313" key="2">
    <source>
        <dbReference type="Proteomes" id="UP001162483"/>
    </source>
</evidence>
<evidence type="ECO:0000313" key="1">
    <source>
        <dbReference type="EMBL" id="CAI9551613.1"/>
    </source>
</evidence>
<feature type="non-terminal residue" evidence="1">
    <location>
        <position position="55"/>
    </location>
</feature>
<sequence length="55" mass="5867">MIGTSFRGPVRGARCCALPGSAHKQGLRGPFINVHPTLQCHHPAVLYTTAGREVV</sequence>
<keyword evidence="2" id="KW-1185">Reference proteome</keyword>
<dbReference type="Proteomes" id="UP001162483">
    <property type="component" value="Unassembled WGS sequence"/>
</dbReference>
<proteinExistence type="predicted"/>
<reference evidence="1" key="1">
    <citation type="submission" date="2023-05" db="EMBL/GenBank/DDBJ databases">
        <authorList>
            <person name="Stuckert A."/>
        </authorList>
    </citation>
    <scope>NUCLEOTIDE SEQUENCE</scope>
</reference>
<comment type="caution">
    <text evidence="1">The sequence shown here is derived from an EMBL/GenBank/DDBJ whole genome shotgun (WGS) entry which is preliminary data.</text>
</comment>
<accession>A0ABN9BVW6</accession>
<name>A0ABN9BVW6_9NEOB</name>
<protein>
    <submittedName>
        <fullName evidence="1">Uncharacterized protein</fullName>
    </submittedName>
</protein>
<organism evidence="1 2">
    <name type="scientific">Staurois parvus</name>
    <dbReference type="NCBI Taxonomy" id="386267"/>
    <lineage>
        <taxon>Eukaryota</taxon>
        <taxon>Metazoa</taxon>
        <taxon>Chordata</taxon>
        <taxon>Craniata</taxon>
        <taxon>Vertebrata</taxon>
        <taxon>Euteleostomi</taxon>
        <taxon>Amphibia</taxon>
        <taxon>Batrachia</taxon>
        <taxon>Anura</taxon>
        <taxon>Neobatrachia</taxon>
        <taxon>Ranoidea</taxon>
        <taxon>Ranidae</taxon>
        <taxon>Staurois</taxon>
    </lineage>
</organism>
<gene>
    <name evidence="1" type="ORF">SPARVUS_LOCUS3770117</name>
</gene>
<dbReference type="EMBL" id="CATNWA010006196">
    <property type="protein sequence ID" value="CAI9551613.1"/>
    <property type="molecule type" value="Genomic_DNA"/>
</dbReference>